<evidence type="ECO:0000313" key="3">
    <source>
        <dbReference type="EMBL" id="GCB77930.1"/>
    </source>
</evidence>
<dbReference type="OrthoDB" id="9424925at2759"/>
<dbReference type="Proteomes" id="UP000288216">
    <property type="component" value="Unassembled WGS sequence"/>
</dbReference>
<proteinExistence type="predicted"/>
<evidence type="ECO:0008006" key="5">
    <source>
        <dbReference type="Google" id="ProtNLM"/>
    </source>
</evidence>
<comment type="caution">
    <text evidence="3">The sequence shown here is derived from an EMBL/GenBank/DDBJ whole genome shotgun (WGS) entry which is preliminary data.</text>
</comment>
<reference evidence="3 4" key="1">
    <citation type="journal article" date="2018" name="Nat. Ecol. Evol.">
        <title>Shark genomes provide insights into elasmobranch evolution and the origin of vertebrates.</title>
        <authorList>
            <person name="Hara Y"/>
            <person name="Yamaguchi K"/>
            <person name="Onimaru K"/>
            <person name="Kadota M"/>
            <person name="Koyanagi M"/>
            <person name="Keeley SD"/>
            <person name="Tatsumi K"/>
            <person name="Tanaka K"/>
            <person name="Motone F"/>
            <person name="Kageyama Y"/>
            <person name="Nozu R"/>
            <person name="Adachi N"/>
            <person name="Nishimura O"/>
            <person name="Nakagawa R"/>
            <person name="Tanegashima C"/>
            <person name="Kiyatake I"/>
            <person name="Matsumoto R"/>
            <person name="Murakumo K"/>
            <person name="Nishida K"/>
            <person name="Terakita A"/>
            <person name="Kuratani S"/>
            <person name="Sato K"/>
            <person name="Hyodo S Kuraku.S."/>
        </authorList>
    </citation>
    <scope>NUCLEOTIDE SEQUENCE [LARGE SCALE GENOMIC DNA]</scope>
</reference>
<dbReference type="PANTHER" id="PTHR33955">
    <property type="entry name" value="TRANSMEMBRANE PROTEIN 52"/>
    <property type="match status" value="1"/>
</dbReference>
<sequence>MEKCLMILRTAVLALCMFEAPVIGAGNCDTELGENIGCPSSWTSLWYVWLILLTIFLLLVCGVMASCVKCCQRTKPQVPTFPTRPYEVTVIAIDNDSTIHSTVSPHSPLQYISTNRNGNTFQEANNFILPPPPYSLYSIDTLPPYEMALNMIKPTATHDPKILGENLERN</sequence>
<keyword evidence="1" id="KW-0472">Membrane</keyword>
<dbReference type="InterPro" id="IPR038942">
    <property type="entry name" value="TMEM52"/>
</dbReference>
<keyword evidence="1" id="KW-1133">Transmembrane helix</keyword>
<protein>
    <recommendedName>
        <fullName evidence="5">Transmembrane protein 52</fullName>
    </recommendedName>
</protein>
<dbReference type="OMA" id="RHPCDLA"/>
<organism evidence="3 4">
    <name type="scientific">Scyliorhinus torazame</name>
    <name type="common">Cloudy catshark</name>
    <name type="synonym">Catulus torazame</name>
    <dbReference type="NCBI Taxonomy" id="75743"/>
    <lineage>
        <taxon>Eukaryota</taxon>
        <taxon>Metazoa</taxon>
        <taxon>Chordata</taxon>
        <taxon>Craniata</taxon>
        <taxon>Vertebrata</taxon>
        <taxon>Chondrichthyes</taxon>
        <taxon>Elasmobranchii</taxon>
        <taxon>Galeomorphii</taxon>
        <taxon>Galeoidea</taxon>
        <taxon>Carcharhiniformes</taxon>
        <taxon>Scyliorhinidae</taxon>
        <taxon>Scyliorhinus</taxon>
    </lineage>
</organism>
<accession>A0A401PXU9</accession>
<dbReference type="AlphaFoldDB" id="A0A401PXU9"/>
<dbReference type="Pfam" id="PF14979">
    <property type="entry name" value="TMEM52"/>
    <property type="match status" value="1"/>
</dbReference>
<evidence type="ECO:0000256" key="1">
    <source>
        <dbReference type="SAM" id="Phobius"/>
    </source>
</evidence>
<dbReference type="PANTHER" id="PTHR33955:SF2">
    <property type="entry name" value="TRANSMEMBRANE PROTEIN 52"/>
    <property type="match status" value="1"/>
</dbReference>
<gene>
    <name evidence="3" type="ORF">scyTo_0015737</name>
</gene>
<dbReference type="EMBL" id="BFAA01009073">
    <property type="protein sequence ID" value="GCB77930.1"/>
    <property type="molecule type" value="Genomic_DNA"/>
</dbReference>
<feature type="signal peptide" evidence="2">
    <location>
        <begin position="1"/>
        <end position="24"/>
    </location>
</feature>
<feature type="chain" id="PRO_5019195106" description="Transmembrane protein 52" evidence="2">
    <location>
        <begin position="25"/>
        <end position="170"/>
    </location>
</feature>
<feature type="transmembrane region" description="Helical" evidence="1">
    <location>
        <begin position="48"/>
        <end position="68"/>
    </location>
</feature>
<name>A0A401PXU9_SCYTO</name>
<keyword evidence="4" id="KW-1185">Reference proteome</keyword>
<keyword evidence="1" id="KW-0812">Transmembrane</keyword>
<evidence type="ECO:0000313" key="4">
    <source>
        <dbReference type="Proteomes" id="UP000288216"/>
    </source>
</evidence>
<evidence type="ECO:0000256" key="2">
    <source>
        <dbReference type="SAM" id="SignalP"/>
    </source>
</evidence>
<keyword evidence="2" id="KW-0732">Signal</keyword>
<dbReference type="STRING" id="75743.A0A401PXU9"/>